<gene>
    <name evidence="5" type="ORF">GCM10023094_30350</name>
</gene>
<evidence type="ECO:0000256" key="2">
    <source>
        <dbReference type="ARBA" id="ARBA00093774"/>
    </source>
</evidence>
<dbReference type="Proteomes" id="UP001501183">
    <property type="component" value="Unassembled WGS sequence"/>
</dbReference>
<reference evidence="6" key="1">
    <citation type="journal article" date="2019" name="Int. J. Syst. Evol. Microbiol.">
        <title>The Global Catalogue of Microorganisms (GCM) 10K type strain sequencing project: providing services to taxonomists for standard genome sequencing and annotation.</title>
        <authorList>
            <consortium name="The Broad Institute Genomics Platform"/>
            <consortium name="The Broad Institute Genome Sequencing Center for Infectious Disease"/>
            <person name="Wu L."/>
            <person name="Ma J."/>
        </authorList>
    </citation>
    <scope>NUCLEOTIDE SEQUENCE [LARGE SCALE GENOMIC DNA]</scope>
    <source>
        <strain evidence="6">JCM 32206</strain>
    </source>
</reference>
<dbReference type="RefSeq" id="WP_345346417.1">
    <property type="nucleotide sequence ID" value="NZ_BAABFB010000049.1"/>
</dbReference>
<keyword evidence="6" id="KW-1185">Reference proteome</keyword>
<comment type="similarity">
    <text evidence="2">Belongs to the MTB12 family.</text>
</comment>
<evidence type="ECO:0000313" key="5">
    <source>
        <dbReference type="EMBL" id="GAA4481681.1"/>
    </source>
</evidence>
<evidence type="ECO:0000256" key="1">
    <source>
        <dbReference type="ARBA" id="ARBA00022729"/>
    </source>
</evidence>
<sequence length="192" mass="19238">MVDSTPILRGGPQRLAAAFAFGALLAAAVAGCGNSSDESSTTTSPTTTHTTATTHETETTHATGTAAGADTDAVTHAFVTFFSGETAGATKITLVQNGEAFADTINAQANSPMATGTTATVSHVDMDAPGHATVTYTVLINGQPALTDQMGEAVQVDGTWKVSQSTFCALLTLEGNPPPACANPATPAPPTS</sequence>
<dbReference type="EMBL" id="BAABFB010000049">
    <property type="protein sequence ID" value="GAA4481681.1"/>
    <property type="molecule type" value="Genomic_DNA"/>
</dbReference>
<comment type="caution">
    <text evidence="5">The sequence shown here is derived from an EMBL/GenBank/DDBJ whole genome shotgun (WGS) entry which is preliminary data.</text>
</comment>
<evidence type="ECO:0000256" key="3">
    <source>
        <dbReference type="SAM" id="MobiDB-lite"/>
    </source>
</evidence>
<evidence type="ECO:0000259" key="4">
    <source>
        <dbReference type="Pfam" id="PF26580"/>
    </source>
</evidence>
<dbReference type="Pfam" id="PF26580">
    <property type="entry name" value="Mtb12_C"/>
    <property type="match status" value="1"/>
</dbReference>
<proteinExistence type="inferred from homology"/>
<organism evidence="5 6">
    <name type="scientific">Rhodococcus olei</name>
    <dbReference type="NCBI Taxonomy" id="2161675"/>
    <lineage>
        <taxon>Bacteria</taxon>
        <taxon>Bacillati</taxon>
        <taxon>Actinomycetota</taxon>
        <taxon>Actinomycetes</taxon>
        <taxon>Mycobacteriales</taxon>
        <taxon>Nocardiaceae</taxon>
        <taxon>Rhodococcus</taxon>
    </lineage>
</organism>
<feature type="region of interest" description="Disordered" evidence="3">
    <location>
        <begin position="34"/>
        <end position="67"/>
    </location>
</feature>
<feature type="domain" description="Low molecular weight antigen MTB12-like C-terminal" evidence="4">
    <location>
        <begin position="71"/>
        <end position="177"/>
    </location>
</feature>
<dbReference type="InterPro" id="IPR058644">
    <property type="entry name" value="Mtb12-like_C"/>
</dbReference>
<name>A0ABP8P6U6_9NOCA</name>
<evidence type="ECO:0000313" key="6">
    <source>
        <dbReference type="Proteomes" id="UP001501183"/>
    </source>
</evidence>
<accession>A0ABP8P6U6</accession>
<protein>
    <recommendedName>
        <fullName evidence="4">Low molecular weight antigen MTB12-like C-terminal domain-containing protein</fullName>
    </recommendedName>
</protein>
<keyword evidence="1" id="KW-0732">Signal</keyword>